<gene>
    <name evidence="2" type="ORF">EXIGLDRAFT_831461</name>
</gene>
<keyword evidence="1" id="KW-0175">Coiled coil</keyword>
<dbReference type="EMBL" id="KV425909">
    <property type="protein sequence ID" value="KZV99521.1"/>
    <property type="molecule type" value="Genomic_DNA"/>
</dbReference>
<evidence type="ECO:0000256" key="1">
    <source>
        <dbReference type="SAM" id="Coils"/>
    </source>
</evidence>
<sequence>MSPPANSSLSSPQPAVLVWTKLGDAVQLPSALREQCLSPYTRNVAPTLHGLPIVVEEESSSNVDDAIVLAPGLTDLALRTVKAEFAKGRDADSTTLRATVLCTPVLDSPLAVDAAVRYIAHDLKADILILDVEDLAAGERGSLGADFTNALWSIYSRHYELREEENALRPLKYELERAEELLSSWTDTLKVRQEELSRYREAIGVV</sequence>
<organism evidence="2 3">
    <name type="scientific">Exidia glandulosa HHB12029</name>
    <dbReference type="NCBI Taxonomy" id="1314781"/>
    <lineage>
        <taxon>Eukaryota</taxon>
        <taxon>Fungi</taxon>
        <taxon>Dikarya</taxon>
        <taxon>Basidiomycota</taxon>
        <taxon>Agaricomycotina</taxon>
        <taxon>Agaricomycetes</taxon>
        <taxon>Auriculariales</taxon>
        <taxon>Exidiaceae</taxon>
        <taxon>Exidia</taxon>
    </lineage>
</organism>
<evidence type="ECO:0000313" key="3">
    <source>
        <dbReference type="Proteomes" id="UP000077266"/>
    </source>
</evidence>
<name>A0A165MND9_EXIGL</name>
<dbReference type="InParanoid" id="A0A165MND9"/>
<accession>A0A165MND9</accession>
<proteinExistence type="predicted"/>
<feature type="coiled-coil region" evidence="1">
    <location>
        <begin position="161"/>
        <end position="195"/>
    </location>
</feature>
<evidence type="ECO:0000313" key="2">
    <source>
        <dbReference type="EMBL" id="KZV99521.1"/>
    </source>
</evidence>
<reference evidence="2 3" key="1">
    <citation type="journal article" date="2016" name="Mol. Biol. Evol.">
        <title>Comparative Genomics of Early-Diverging Mushroom-Forming Fungi Provides Insights into the Origins of Lignocellulose Decay Capabilities.</title>
        <authorList>
            <person name="Nagy L.G."/>
            <person name="Riley R."/>
            <person name="Tritt A."/>
            <person name="Adam C."/>
            <person name="Daum C."/>
            <person name="Floudas D."/>
            <person name="Sun H."/>
            <person name="Yadav J.S."/>
            <person name="Pangilinan J."/>
            <person name="Larsson K.H."/>
            <person name="Matsuura K."/>
            <person name="Barry K."/>
            <person name="Labutti K."/>
            <person name="Kuo R."/>
            <person name="Ohm R.A."/>
            <person name="Bhattacharya S.S."/>
            <person name="Shirouzu T."/>
            <person name="Yoshinaga Y."/>
            <person name="Martin F.M."/>
            <person name="Grigoriev I.V."/>
            <person name="Hibbett D.S."/>
        </authorList>
    </citation>
    <scope>NUCLEOTIDE SEQUENCE [LARGE SCALE GENOMIC DNA]</scope>
    <source>
        <strain evidence="2 3">HHB12029</strain>
    </source>
</reference>
<protein>
    <submittedName>
        <fullName evidence="2">Uncharacterized protein</fullName>
    </submittedName>
</protein>
<dbReference type="AlphaFoldDB" id="A0A165MND9"/>
<dbReference type="Proteomes" id="UP000077266">
    <property type="component" value="Unassembled WGS sequence"/>
</dbReference>
<keyword evidence="3" id="KW-1185">Reference proteome</keyword>
<dbReference type="OrthoDB" id="39734at2759"/>